<evidence type="ECO:0000313" key="3">
    <source>
        <dbReference type="Proteomes" id="UP001151518"/>
    </source>
</evidence>
<gene>
    <name evidence="2" type="ORF">GGI25_005022</name>
</gene>
<organism evidence="2 3">
    <name type="scientific">Coemansia spiralis</name>
    <dbReference type="NCBI Taxonomy" id="417178"/>
    <lineage>
        <taxon>Eukaryota</taxon>
        <taxon>Fungi</taxon>
        <taxon>Fungi incertae sedis</taxon>
        <taxon>Zoopagomycota</taxon>
        <taxon>Kickxellomycotina</taxon>
        <taxon>Kickxellomycetes</taxon>
        <taxon>Kickxellales</taxon>
        <taxon>Kickxellaceae</taxon>
        <taxon>Coemansia</taxon>
    </lineage>
</organism>
<evidence type="ECO:0000313" key="2">
    <source>
        <dbReference type="EMBL" id="KAJ2672651.1"/>
    </source>
</evidence>
<sequence>MPGEMAIPPGPGPGTDPAPPSKTWSAVVAEGNLKVQNLDANSAARKRINISSGAQPIKKFSTYAILNGGACNMGDKPAKLVSVHPGSYYVGFDIPKTCTENELYKALDSLDVPLSVHLDKKRQRHSLNPLRKIPWLSSIL</sequence>
<protein>
    <submittedName>
        <fullName evidence="2">Uncharacterized protein</fullName>
    </submittedName>
</protein>
<comment type="caution">
    <text evidence="2">The sequence shown here is derived from an EMBL/GenBank/DDBJ whole genome shotgun (WGS) entry which is preliminary data.</text>
</comment>
<proteinExistence type="predicted"/>
<accession>A0A9W8G4K4</accession>
<dbReference type="EMBL" id="JANBTW010000079">
    <property type="protein sequence ID" value="KAJ2672651.1"/>
    <property type="molecule type" value="Genomic_DNA"/>
</dbReference>
<dbReference type="Proteomes" id="UP001151518">
    <property type="component" value="Unassembled WGS sequence"/>
</dbReference>
<reference evidence="2" key="1">
    <citation type="submission" date="2022-07" db="EMBL/GenBank/DDBJ databases">
        <title>Phylogenomic reconstructions and comparative analyses of Kickxellomycotina fungi.</title>
        <authorList>
            <person name="Reynolds N.K."/>
            <person name="Stajich J.E."/>
            <person name="Barry K."/>
            <person name="Grigoriev I.V."/>
            <person name="Crous P."/>
            <person name="Smith M.E."/>
        </authorList>
    </citation>
    <scope>NUCLEOTIDE SEQUENCE</scope>
    <source>
        <strain evidence="2">NRRL 3115</strain>
    </source>
</reference>
<feature type="region of interest" description="Disordered" evidence="1">
    <location>
        <begin position="1"/>
        <end position="22"/>
    </location>
</feature>
<dbReference type="AlphaFoldDB" id="A0A9W8G4K4"/>
<feature type="compositionally biased region" description="Pro residues" evidence="1">
    <location>
        <begin position="8"/>
        <end position="20"/>
    </location>
</feature>
<name>A0A9W8G4K4_9FUNG</name>
<evidence type="ECO:0000256" key="1">
    <source>
        <dbReference type="SAM" id="MobiDB-lite"/>
    </source>
</evidence>